<name>A0AAU2V051_9ACTN</name>
<organism evidence="1">
    <name type="scientific">Streptomyces sp. NBC_00003</name>
    <dbReference type="NCBI Taxonomy" id="2903608"/>
    <lineage>
        <taxon>Bacteria</taxon>
        <taxon>Bacillati</taxon>
        <taxon>Actinomycetota</taxon>
        <taxon>Actinomycetes</taxon>
        <taxon>Kitasatosporales</taxon>
        <taxon>Streptomycetaceae</taxon>
        <taxon>Streptomyces</taxon>
    </lineage>
</organism>
<dbReference type="EMBL" id="CP108318">
    <property type="protein sequence ID" value="WTW60716.1"/>
    <property type="molecule type" value="Genomic_DNA"/>
</dbReference>
<evidence type="ECO:0000313" key="1">
    <source>
        <dbReference type="EMBL" id="WTW60716.1"/>
    </source>
</evidence>
<dbReference type="AlphaFoldDB" id="A0AAU2V051"/>
<protein>
    <recommendedName>
        <fullName evidence="2">Hydrophobic protein</fullName>
    </recommendedName>
</protein>
<reference evidence="1" key="1">
    <citation type="submission" date="2022-10" db="EMBL/GenBank/DDBJ databases">
        <title>The complete genomes of actinobacterial strains from the NBC collection.</title>
        <authorList>
            <person name="Joergensen T.S."/>
            <person name="Alvarez Arevalo M."/>
            <person name="Sterndorff E.B."/>
            <person name="Faurdal D."/>
            <person name="Vuksanovic O."/>
            <person name="Mourched A.-S."/>
            <person name="Charusanti P."/>
            <person name="Shaw S."/>
            <person name="Blin K."/>
            <person name="Weber T."/>
        </authorList>
    </citation>
    <scope>NUCLEOTIDE SEQUENCE</scope>
    <source>
        <strain evidence="1">NBC_00003</strain>
    </source>
</reference>
<gene>
    <name evidence="1" type="ORF">OG549_08705</name>
</gene>
<proteinExistence type="predicted"/>
<sequence length="89" mass="10685">MIVLLVLLVMALFGLGFVNALWWVLGAVVLFGLFRYGRGGYGGWDRGGDAGFRNYRDYRDREDRWGRRYDHQRRGRWLRQDRRDREHHG</sequence>
<evidence type="ECO:0008006" key="2">
    <source>
        <dbReference type="Google" id="ProtNLM"/>
    </source>
</evidence>
<accession>A0AAU2V051</accession>